<keyword evidence="3" id="KW-1185">Reference proteome</keyword>
<reference evidence="2" key="1">
    <citation type="journal article" date="2023" name="Int. J. Syst. Evol. Microbiol.">
        <title>Streptomyces meridianus sp. nov. isolated from brackish water of the Tagus estuary in Alcochete, Portugal.</title>
        <authorList>
            <person name="Santos J.D.N."/>
            <person name="Klimek D."/>
            <person name="Calusinska M."/>
            <person name="Lobo Da Cunha A."/>
            <person name="Catita J."/>
            <person name="Goncalves H."/>
            <person name="Gonzalez I."/>
            <person name="Reyes F."/>
            <person name="Lage O.M."/>
        </authorList>
    </citation>
    <scope>NUCLEOTIDE SEQUENCE</scope>
    <source>
        <strain evidence="2">MTZ3.1</strain>
    </source>
</reference>
<dbReference type="Proteomes" id="UP001167160">
    <property type="component" value="Unassembled WGS sequence"/>
</dbReference>
<evidence type="ECO:0000313" key="3">
    <source>
        <dbReference type="Proteomes" id="UP001167160"/>
    </source>
</evidence>
<comment type="caution">
    <text evidence="2">The sequence shown here is derived from an EMBL/GenBank/DDBJ whole genome shotgun (WGS) entry which is preliminary data.</text>
</comment>
<dbReference type="SUPFAM" id="SSF53474">
    <property type="entry name" value="alpha/beta-Hydrolases"/>
    <property type="match status" value="1"/>
</dbReference>
<organism evidence="2 3">
    <name type="scientific">Streptomyces meridianus</name>
    <dbReference type="NCBI Taxonomy" id="2938945"/>
    <lineage>
        <taxon>Bacteria</taxon>
        <taxon>Bacillati</taxon>
        <taxon>Actinomycetota</taxon>
        <taxon>Actinomycetes</taxon>
        <taxon>Kitasatosporales</taxon>
        <taxon>Streptomycetaceae</taxon>
        <taxon>Streptomyces</taxon>
    </lineage>
</organism>
<evidence type="ECO:0008006" key="4">
    <source>
        <dbReference type="Google" id="ProtNLM"/>
    </source>
</evidence>
<accession>A0ABT0X5D7</accession>
<dbReference type="InterPro" id="IPR003386">
    <property type="entry name" value="LACT/PDAT_acylTrfase"/>
</dbReference>
<dbReference type="InterPro" id="IPR029058">
    <property type="entry name" value="AB_hydrolase_fold"/>
</dbReference>
<evidence type="ECO:0000313" key="2">
    <source>
        <dbReference type="EMBL" id="MCM2576994.1"/>
    </source>
</evidence>
<dbReference type="RefSeq" id="WP_251410990.1">
    <property type="nucleotide sequence ID" value="NZ_JAMQGM010000014.1"/>
</dbReference>
<proteinExistence type="predicted"/>
<feature type="region of interest" description="Disordered" evidence="1">
    <location>
        <begin position="288"/>
        <end position="311"/>
    </location>
</feature>
<name>A0ABT0X5D7_9ACTN</name>
<protein>
    <recommendedName>
        <fullName evidence="4">Lecithin:cholesterol acyltransferase</fullName>
    </recommendedName>
</protein>
<dbReference type="EMBL" id="JAMQGM010000014">
    <property type="protein sequence ID" value="MCM2576994.1"/>
    <property type="molecule type" value="Genomic_DNA"/>
</dbReference>
<evidence type="ECO:0000256" key="1">
    <source>
        <dbReference type="SAM" id="MobiDB-lite"/>
    </source>
</evidence>
<dbReference type="Gene3D" id="3.40.50.1820">
    <property type="entry name" value="alpha/beta hydrolase"/>
    <property type="match status" value="1"/>
</dbReference>
<feature type="compositionally biased region" description="Basic and acidic residues" evidence="1">
    <location>
        <begin position="298"/>
        <end position="311"/>
    </location>
</feature>
<gene>
    <name evidence="2" type="ORF">M1E25_06445</name>
</gene>
<sequence length="459" mass="50655">MKHDLVVLVPGIMGTALTRSGADVWDLTPEAMSGLLRPGRTRKMLQLPKDIGDDDPESPHALELGGVIHGPRLLPGLVSNMEYPDLRRLLGIEEERFAEFPYDWRLSNRNSAGKLKLFVQERLTRWQETADPKRFPRAGEAKVIFLCRSMGGLVVRYYTEVLGGWEQTRSVATLGTPFSGSVKALRFLTGQVRWVPSPFREWIHEVCSTYPSLGQLIPTYRVVVDPQEGRSRLKGQPVEGVGTRMIDDSFAFFQEVQDAIEENDAVHGSRRCTLVALGGDKHRTDQALSFSSGGRPKFHQDFSDSGDPEDRGLLLHGDGTVADFAQTPPEWSDTGQTVWLDSRHADLINSGHARKQLKRICDGLALAGVLSAGEPVGVEFPDFAQAGEPFEVWVTNADPAMGLRVRRLGGDGRCVSDEVMQPSGGGGFRAELRAESGRWTLEVYSKALGYSCRDVLLVV</sequence>
<dbReference type="Pfam" id="PF02450">
    <property type="entry name" value="LCAT"/>
    <property type="match status" value="1"/>
</dbReference>